<keyword evidence="2" id="KW-0449">Lipoprotein</keyword>
<accession>A0A7W6FXH0</accession>
<keyword evidence="3" id="KW-1185">Reference proteome</keyword>
<comment type="caution">
    <text evidence="2">The sequence shown here is derived from an EMBL/GenBank/DDBJ whole genome shotgun (WGS) entry which is preliminary data.</text>
</comment>
<dbReference type="AlphaFoldDB" id="A0A7W6FXH0"/>
<evidence type="ECO:0000313" key="2">
    <source>
        <dbReference type="EMBL" id="MBB3939243.1"/>
    </source>
</evidence>
<dbReference type="Pfam" id="PF13770">
    <property type="entry name" value="DUF4169"/>
    <property type="match status" value="1"/>
</dbReference>
<sequence>MAEIINLRQARKARARDAQAAQANANRARHGATKAERKLAQDEADRTARTLDHARREDS</sequence>
<evidence type="ECO:0000256" key="1">
    <source>
        <dbReference type="SAM" id="MobiDB-lite"/>
    </source>
</evidence>
<dbReference type="Proteomes" id="UP000561459">
    <property type="component" value="Unassembled WGS sequence"/>
</dbReference>
<protein>
    <submittedName>
        <fullName evidence="2">Outer membrane murein-binding lipoprotein Lpp</fullName>
    </submittedName>
</protein>
<dbReference type="EMBL" id="JACIDY010000002">
    <property type="protein sequence ID" value="MBB3939243.1"/>
    <property type="molecule type" value="Genomic_DNA"/>
</dbReference>
<gene>
    <name evidence="2" type="ORF">GGR39_000883</name>
</gene>
<dbReference type="RefSeq" id="WP_058735245.1">
    <property type="nucleotide sequence ID" value="NZ_JACIDY010000002.1"/>
</dbReference>
<evidence type="ECO:0000313" key="3">
    <source>
        <dbReference type="Proteomes" id="UP000561459"/>
    </source>
</evidence>
<feature type="region of interest" description="Disordered" evidence="1">
    <location>
        <begin position="15"/>
        <end position="59"/>
    </location>
</feature>
<name>A0A7W6FXH0_9SPHN</name>
<organism evidence="2 3">
    <name type="scientific">Novosphingobium fluoreni</name>
    <dbReference type="NCBI Taxonomy" id="1391222"/>
    <lineage>
        <taxon>Bacteria</taxon>
        <taxon>Pseudomonadati</taxon>
        <taxon>Pseudomonadota</taxon>
        <taxon>Alphaproteobacteria</taxon>
        <taxon>Sphingomonadales</taxon>
        <taxon>Sphingomonadaceae</taxon>
        <taxon>Novosphingobium</taxon>
    </lineage>
</organism>
<reference evidence="2 3" key="1">
    <citation type="submission" date="2020-08" db="EMBL/GenBank/DDBJ databases">
        <title>Genomic Encyclopedia of Type Strains, Phase IV (KMG-IV): sequencing the most valuable type-strain genomes for metagenomic binning, comparative biology and taxonomic classification.</title>
        <authorList>
            <person name="Goeker M."/>
        </authorList>
    </citation>
    <scope>NUCLEOTIDE SEQUENCE [LARGE SCALE GENOMIC DNA]</scope>
    <source>
        <strain evidence="2 3">DSM 27568</strain>
    </source>
</reference>
<dbReference type="InterPro" id="IPR025227">
    <property type="entry name" value="DUF4169"/>
</dbReference>
<proteinExistence type="predicted"/>
<feature type="compositionally biased region" description="Basic and acidic residues" evidence="1">
    <location>
        <begin position="33"/>
        <end position="59"/>
    </location>
</feature>